<evidence type="ECO:0000313" key="17">
    <source>
        <dbReference type="Proteomes" id="UP000245283"/>
    </source>
</evidence>
<dbReference type="Gene3D" id="1.10.8.50">
    <property type="match status" value="1"/>
</dbReference>
<evidence type="ECO:0000256" key="2">
    <source>
        <dbReference type="ARBA" id="ARBA00012720"/>
    </source>
</evidence>
<evidence type="ECO:0000256" key="5">
    <source>
        <dbReference type="ARBA" id="ARBA00022771"/>
    </source>
</evidence>
<dbReference type="SUPFAM" id="SSF46946">
    <property type="entry name" value="S13-like H2TH domain"/>
    <property type="match status" value="1"/>
</dbReference>
<dbReference type="Pfam" id="PF06831">
    <property type="entry name" value="H2TH"/>
    <property type="match status" value="1"/>
</dbReference>
<evidence type="ECO:0000313" key="16">
    <source>
        <dbReference type="EMBL" id="PWF24620.1"/>
    </source>
</evidence>
<keyword evidence="6" id="KW-0378">Hydrolase</keyword>
<dbReference type="SMART" id="SM00898">
    <property type="entry name" value="Fapy_DNA_glyco"/>
    <property type="match status" value="1"/>
</dbReference>
<keyword evidence="10" id="KW-0456">Lyase</keyword>
<comment type="caution">
    <text evidence="16">The sequence shown here is derived from an EMBL/GenBank/DDBJ whole genome shotgun (WGS) entry which is preliminary data.</text>
</comment>
<keyword evidence="9" id="KW-0234">DNA repair</keyword>
<keyword evidence="12" id="KW-0326">Glycosidase</keyword>
<dbReference type="InterPro" id="IPR035937">
    <property type="entry name" value="FPG_N"/>
</dbReference>
<accession>A0A2V1K265</accession>
<dbReference type="GO" id="GO:0140078">
    <property type="term" value="F:class I DNA-(apurinic or apyrimidinic site) endonuclease activity"/>
    <property type="evidence" value="ECO:0007669"/>
    <property type="project" value="UniProtKB-EC"/>
</dbReference>
<evidence type="ECO:0000256" key="10">
    <source>
        <dbReference type="ARBA" id="ARBA00023239"/>
    </source>
</evidence>
<keyword evidence="5 13" id="KW-0863">Zinc-finger</keyword>
<name>A0A2V1K265_9ACTO</name>
<dbReference type="OrthoDB" id="9800855at2"/>
<keyword evidence="3" id="KW-0479">Metal-binding</keyword>
<proteinExistence type="inferred from homology"/>
<dbReference type="EC" id="4.2.99.18" evidence="2"/>
<gene>
    <name evidence="16" type="ORF">DD236_10895</name>
</gene>
<dbReference type="PROSITE" id="PS51066">
    <property type="entry name" value="ZF_FPG_2"/>
    <property type="match status" value="1"/>
</dbReference>
<evidence type="ECO:0000259" key="15">
    <source>
        <dbReference type="PROSITE" id="PS51068"/>
    </source>
</evidence>
<evidence type="ECO:0000256" key="12">
    <source>
        <dbReference type="ARBA" id="ARBA00023295"/>
    </source>
</evidence>
<dbReference type="GO" id="GO:0000703">
    <property type="term" value="F:oxidized pyrimidine nucleobase lesion DNA N-glycosylase activity"/>
    <property type="evidence" value="ECO:0007669"/>
    <property type="project" value="TreeGrafter"/>
</dbReference>
<dbReference type="GO" id="GO:0008270">
    <property type="term" value="F:zinc ion binding"/>
    <property type="evidence" value="ECO:0007669"/>
    <property type="project" value="UniProtKB-KW"/>
</dbReference>
<dbReference type="EMBL" id="QETB01000006">
    <property type="protein sequence ID" value="PWF24620.1"/>
    <property type="molecule type" value="Genomic_DNA"/>
</dbReference>
<evidence type="ECO:0000256" key="13">
    <source>
        <dbReference type="PROSITE-ProRule" id="PRU00391"/>
    </source>
</evidence>
<dbReference type="InterPro" id="IPR015886">
    <property type="entry name" value="H2TH_FPG"/>
</dbReference>
<evidence type="ECO:0000256" key="8">
    <source>
        <dbReference type="ARBA" id="ARBA00023125"/>
    </source>
</evidence>
<keyword evidence="17" id="KW-1185">Reference proteome</keyword>
<dbReference type="Gene3D" id="3.20.190.10">
    <property type="entry name" value="MutM-like, N-terminal"/>
    <property type="match status" value="1"/>
</dbReference>
<dbReference type="SMART" id="SM01232">
    <property type="entry name" value="H2TH"/>
    <property type="match status" value="1"/>
</dbReference>
<reference evidence="17" key="1">
    <citation type="submission" date="2018-05" db="EMBL/GenBank/DDBJ databases">
        <authorList>
            <person name="Li Y."/>
        </authorList>
    </citation>
    <scope>NUCLEOTIDE SEQUENCE [LARGE SCALE GENOMIC DNA]</scope>
    <source>
        <strain evidence="17">sk1b4</strain>
    </source>
</reference>
<sequence>MPEGDASHRLARAFDNLFVGQRCAVSSPQGRFARSAELIDGAHLTSAHAVGKHLFLGFDGGPVPSWIHVHLGLYGSWRFSGDSTFVAPASIGAPRRAVTTLAADTGEWIPPDPVGQVRLRLRTAHGVADLSGPNRCELLTDEERIAAELKLGPDPLGPDARLAAPEFVRRVKSRRRAIGELIMDQAIAAGVGNIYRAEGLFVSGISPMRRGDRVSANRITILWDHLCDLMERGLEGGRIETVDPQDAPVPPLEGDLEASRWYVYHRTGRPCLRCGTPISEKLMQGRRLFWCAGCQH</sequence>
<keyword evidence="8" id="KW-0238">DNA-binding</keyword>
<organism evidence="16 17">
    <name type="scientific">Ancrocorticia populi</name>
    <dbReference type="NCBI Taxonomy" id="2175228"/>
    <lineage>
        <taxon>Bacteria</taxon>
        <taxon>Bacillati</taxon>
        <taxon>Actinomycetota</taxon>
        <taxon>Actinomycetes</taxon>
        <taxon>Actinomycetales</taxon>
        <taxon>Actinomycetaceae</taxon>
        <taxon>Ancrocorticia</taxon>
    </lineage>
</organism>
<dbReference type="Pfam" id="PF01149">
    <property type="entry name" value="Fapy_DNA_glyco"/>
    <property type="match status" value="1"/>
</dbReference>
<comment type="similarity">
    <text evidence="1">Belongs to the FPG family.</text>
</comment>
<dbReference type="GO" id="GO:0003684">
    <property type="term" value="F:damaged DNA binding"/>
    <property type="evidence" value="ECO:0007669"/>
    <property type="project" value="InterPro"/>
</dbReference>
<dbReference type="SUPFAM" id="SSF81624">
    <property type="entry name" value="N-terminal domain of MutM-like DNA repair proteins"/>
    <property type="match status" value="1"/>
</dbReference>
<evidence type="ECO:0000256" key="6">
    <source>
        <dbReference type="ARBA" id="ARBA00022801"/>
    </source>
</evidence>
<dbReference type="PROSITE" id="PS51068">
    <property type="entry name" value="FPG_CAT"/>
    <property type="match status" value="1"/>
</dbReference>
<dbReference type="SUPFAM" id="SSF57716">
    <property type="entry name" value="Glucocorticoid receptor-like (DNA-binding domain)"/>
    <property type="match status" value="1"/>
</dbReference>
<keyword evidence="7" id="KW-0862">Zinc</keyword>
<dbReference type="GO" id="GO:0006284">
    <property type="term" value="P:base-excision repair"/>
    <property type="evidence" value="ECO:0007669"/>
    <property type="project" value="InterPro"/>
</dbReference>
<dbReference type="InterPro" id="IPR010979">
    <property type="entry name" value="Ribosomal_uS13-like_H2TH"/>
</dbReference>
<evidence type="ECO:0000256" key="9">
    <source>
        <dbReference type="ARBA" id="ARBA00023204"/>
    </source>
</evidence>
<evidence type="ECO:0000256" key="11">
    <source>
        <dbReference type="ARBA" id="ARBA00023268"/>
    </source>
</evidence>
<dbReference type="Proteomes" id="UP000245283">
    <property type="component" value="Unassembled WGS sequence"/>
</dbReference>
<evidence type="ECO:0000256" key="4">
    <source>
        <dbReference type="ARBA" id="ARBA00022763"/>
    </source>
</evidence>
<dbReference type="InterPro" id="IPR000214">
    <property type="entry name" value="Znf_DNA_glyclase/AP_lyase"/>
</dbReference>
<dbReference type="PANTHER" id="PTHR42697">
    <property type="entry name" value="ENDONUCLEASE 8"/>
    <property type="match status" value="1"/>
</dbReference>
<keyword evidence="4" id="KW-0227">DNA damage</keyword>
<dbReference type="AlphaFoldDB" id="A0A2V1K265"/>
<feature type="domain" description="FPG-type" evidence="14">
    <location>
        <begin position="262"/>
        <end position="296"/>
    </location>
</feature>
<evidence type="ECO:0000259" key="14">
    <source>
        <dbReference type="PROSITE" id="PS51066"/>
    </source>
</evidence>
<evidence type="ECO:0000256" key="1">
    <source>
        <dbReference type="ARBA" id="ARBA00009409"/>
    </source>
</evidence>
<dbReference type="PANTHER" id="PTHR42697:SF1">
    <property type="entry name" value="ENDONUCLEASE 8"/>
    <property type="match status" value="1"/>
</dbReference>
<dbReference type="InterPro" id="IPR012319">
    <property type="entry name" value="FPG_cat"/>
</dbReference>
<evidence type="ECO:0000256" key="7">
    <source>
        <dbReference type="ARBA" id="ARBA00022833"/>
    </source>
</evidence>
<evidence type="ECO:0000256" key="3">
    <source>
        <dbReference type="ARBA" id="ARBA00022723"/>
    </source>
</evidence>
<protein>
    <recommendedName>
        <fullName evidence="2">DNA-(apurinic or apyrimidinic site) lyase</fullName>
        <ecNumber evidence="2">4.2.99.18</ecNumber>
    </recommendedName>
</protein>
<feature type="domain" description="Formamidopyrimidine-DNA glycosylase catalytic" evidence="15">
    <location>
        <begin position="2"/>
        <end position="92"/>
    </location>
</feature>
<dbReference type="CDD" id="cd08970">
    <property type="entry name" value="AcNei1_N"/>
    <property type="match status" value="1"/>
</dbReference>
<keyword evidence="11" id="KW-0511">Multifunctional enzyme</keyword>
<dbReference type="RefSeq" id="WP_109094516.1">
    <property type="nucleotide sequence ID" value="NZ_QETB01000006.1"/>
</dbReference>